<sequence>MSQFHSGAAEALDVQNAKNVRYTLRDKKHLVLLVDLASRGALQSVAHARGVPIGDLPVSLLLVVGIFGTTAGKGIVEAGRETVTELVEVGPNTRWMVEGTTLKIIVDLSDGPLCSASGKSGSSVVLASVPANMKLFNTPYRVNFKLMCNSGVEWPMLLSPRTVSKSMDRANSPHAIPRELRYSLSPSVAREGDGLSVAEKLMPLSDYIALDESKHPFVRLLVDIKGTDGKGMRFEGKTPSGINITLSLQRLSSEDAKQVTSLAAQTSFNVSAFVDTDATGREFLVIEMDVSKPSSSEHHDQQSVASVLAMRVGGDYVLNFTATDPTVRLPSFEEMYKSVCRLLDPVPDSLPSLNMDAVRSSLMPDVPDQHARCEINNIIWEAVRLYVFEHYASRRKQKQQSEFSVTRVV</sequence>
<protein>
    <submittedName>
        <fullName evidence="1">Uncharacterized protein</fullName>
    </submittedName>
</protein>
<dbReference type="AlphaFoldDB" id="G0UC78"/>
<name>G0UC78_TRYVY</name>
<organism evidence="1">
    <name type="scientific">Trypanosoma vivax (strain Y486)</name>
    <dbReference type="NCBI Taxonomy" id="1055687"/>
    <lineage>
        <taxon>Eukaryota</taxon>
        <taxon>Discoba</taxon>
        <taxon>Euglenozoa</taxon>
        <taxon>Kinetoplastea</taxon>
        <taxon>Metakinetoplastina</taxon>
        <taxon>Trypanosomatida</taxon>
        <taxon>Trypanosomatidae</taxon>
        <taxon>Trypanosoma</taxon>
        <taxon>Duttonella</taxon>
    </lineage>
</organism>
<dbReference type="VEuPathDB" id="TriTrypDB:TvY486_1109120"/>
<dbReference type="EMBL" id="HE573027">
    <property type="protein sequence ID" value="CCC53428.1"/>
    <property type="molecule type" value="Genomic_DNA"/>
</dbReference>
<evidence type="ECO:0000313" key="1">
    <source>
        <dbReference type="EMBL" id="CCC53428.1"/>
    </source>
</evidence>
<reference evidence="1" key="1">
    <citation type="journal article" date="2012" name="Proc. Natl. Acad. Sci. U.S.A.">
        <title>Antigenic diversity is generated by distinct evolutionary mechanisms in African trypanosome species.</title>
        <authorList>
            <person name="Jackson A.P."/>
            <person name="Berry A."/>
            <person name="Aslett M."/>
            <person name="Allison H.C."/>
            <person name="Burton P."/>
            <person name="Vavrova-Anderson J."/>
            <person name="Brown R."/>
            <person name="Browne H."/>
            <person name="Corton N."/>
            <person name="Hauser H."/>
            <person name="Gamble J."/>
            <person name="Gilderthorp R."/>
            <person name="Marcello L."/>
            <person name="McQuillan J."/>
            <person name="Otto T.D."/>
            <person name="Quail M.A."/>
            <person name="Sanders M.J."/>
            <person name="van Tonder A."/>
            <person name="Ginger M.L."/>
            <person name="Field M.C."/>
            <person name="Barry J.D."/>
            <person name="Hertz-Fowler C."/>
            <person name="Berriman M."/>
        </authorList>
    </citation>
    <scope>NUCLEOTIDE SEQUENCE</scope>
    <source>
        <strain evidence="1">Y486</strain>
    </source>
</reference>
<accession>G0UC78</accession>
<dbReference type="OMA" id="HARCEIN"/>
<proteinExistence type="predicted"/>
<gene>
    <name evidence="1" type="ORF">TVY486_1109120</name>
</gene>